<evidence type="ECO:0000256" key="3">
    <source>
        <dbReference type="ARBA" id="ARBA00022475"/>
    </source>
</evidence>
<feature type="transmembrane region" description="Helical" evidence="8">
    <location>
        <begin position="288"/>
        <end position="308"/>
    </location>
</feature>
<evidence type="ECO:0000256" key="4">
    <source>
        <dbReference type="ARBA" id="ARBA00022519"/>
    </source>
</evidence>
<feature type="transmembrane region" description="Helical" evidence="8">
    <location>
        <begin position="403"/>
        <end position="424"/>
    </location>
</feature>
<proteinExistence type="predicted"/>
<keyword evidence="6 8" id="KW-1133">Transmembrane helix</keyword>
<accession>A0A376GYV1</accession>
<feature type="transmembrane region" description="Helical" evidence="8">
    <location>
        <begin position="315"/>
        <end position="339"/>
    </location>
</feature>
<dbReference type="GO" id="GO:0005886">
    <property type="term" value="C:plasma membrane"/>
    <property type="evidence" value="ECO:0007669"/>
    <property type="project" value="UniProtKB-SubCell"/>
</dbReference>
<name>A0A376GYV1_ENTGA</name>
<feature type="domain" description="Major facilitator superfamily (MFS) profile" evidence="9">
    <location>
        <begin position="249"/>
        <end position="438"/>
    </location>
</feature>
<feature type="transmembrane region" description="Helical" evidence="8">
    <location>
        <begin position="143"/>
        <end position="165"/>
    </location>
</feature>
<protein>
    <submittedName>
        <fullName evidence="10">Sugar efflux transporter</fullName>
    </submittedName>
</protein>
<dbReference type="InterPro" id="IPR020846">
    <property type="entry name" value="MFS_dom"/>
</dbReference>
<feature type="transmembrane region" description="Helical" evidence="8">
    <location>
        <begin position="248"/>
        <end position="268"/>
    </location>
</feature>
<evidence type="ECO:0000313" key="10">
    <source>
        <dbReference type="EMBL" id="STD82560.1"/>
    </source>
</evidence>
<organism evidence="10 11">
    <name type="scientific">Enterococcus gallinarum</name>
    <dbReference type="NCBI Taxonomy" id="1353"/>
    <lineage>
        <taxon>Bacteria</taxon>
        <taxon>Bacillati</taxon>
        <taxon>Bacillota</taxon>
        <taxon>Bacilli</taxon>
        <taxon>Lactobacillales</taxon>
        <taxon>Enterococcaceae</taxon>
        <taxon>Enterococcus</taxon>
    </lineage>
</organism>
<evidence type="ECO:0000256" key="2">
    <source>
        <dbReference type="ARBA" id="ARBA00022448"/>
    </source>
</evidence>
<keyword evidence="2" id="KW-0813">Transport</keyword>
<evidence type="ECO:0000256" key="6">
    <source>
        <dbReference type="ARBA" id="ARBA00022989"/>
    </source>
</evidence>
<dbReference type="SUPFAM" id="SSF103473">
    <property type="entry name" value="MFS general substrate transporter"/>
    <property type="match status" value="1"/>
</dbReference>
<sequence length="438" mass="47829">MGSSISEWHKILAIAYLIAVANLSELCYIKLLSKTDEGGDCMRKQLGGKTIRLYYTSLQFLYWMMFCSIYGFATLFLIYFKIDPAKIGGILALINIFSAALQPFISQVIIKRKRIPLIAVLKGMTLSLIIALLVGLLLPALTIISFIIGAIVLVSMQSFINALAFEYVNTGYGINFGFSRAGGSLGYAATSFLLGQLLASYSAALLPIMALVEAGLFFVLLLLLPTVKTRVLPLKIEEKHSGGLGKKYPFLLLLFIGFSFLFSFHTMINSFLAQIFASIGGGSKEVGISLMIAALCELPGMIFFERLVKRKSSKLWLLFSSIAFAVRGVMMLLTSTIVMMEMTHLLQGFSFALFIPASAYLFNHVLADEDRVFGQTLIIIATTLGGVLGNILGGSLLQNFGVWQMLLCGTCFALIGALLTLWGIRKLPKASVVSDLSE</sequence>
<keyword evidence="7 8" id="KW-0472">Membrane</keyword>
<dbReference type="Pfam" id="PF12832">
    <property type="entry name" value="MFS_1_like"/>
    <property type="match status" value="1"/>
</dbReference>
<feature type="transmembrane region" description="Helical" evidence="8">
    <location>
        <begin position="12"/>
        <end position="32"/>
    </location>
</feature>
<dbReference type="GO" id="GO:0015528">
    <property type="term" value="F:lactose:proton symporter activity"/>
    <property type="evidence" value="ECO:0007669"/>
    <property type="project" value="TreeGrafter"/>
</dbReference>
<evidence type="ECO:0000256" key="1">
    <source>
        <dbReference type="ARBA" id="ARBA00004429"/>
    </source>
</evidence>
<evidence type="ECO:0000256" key="5">
    <source>
        <dbReference type="ARBA" id="ARBA00022692"/>
    </source>
</evidence>
<keyword evidence="11" id="KW-1185">Reference proteome</keyword>
<dbReference type="Gene3D" id="1.20.1250.20">
    <property type="entry name" value="MFS general substrate transporter like domains"/>
    <property type="match status" value="2"/>
</dbReference>
<keyword evidence="4" id="KW-0997">Cell inner membrane</keyword>
<dbReference type="Proteomes" id="UP000254807">
    <property type="component" value="Unassembled WGS sequence"/>
</dbReference>
<evidence type="ECO:0000313" key="11">
    <source>
        <dbReference type="Proteomes" id="UP000254807"/>
    </source>
</evidence>
<dbReference type="PANTHER" id="PTHR23522">
    <property type="entry name" value="BLL5896 PROTEIN"/>
    <property type="match status" value="1"/>
</dbReference>
<feature type="transmembrane region" description="Helical" evidence="8">
    <location>
        <begin position="377"/>
        <end position="397"/>
    </location>
</feature>
<dbReference type="AlphaFoldDB" id="A0A376GYV1"/>
<feature type="transmembrane region" description="Helical" evidence="8">
    <location>
        <begin position="177"/>
        <end position="198"/>
    </location>
</feature>
<evidence type="ECO:0000256" key="8">
    <source>
        <dbReference type="SAM" id="Phobius"/>
    </source>
</evidence>
<feature type="transmembrane region" description="Helical" evidence="8">
    <location>
        <begin position="85"/>
        <end position="105"/>
    </location>
</feature>
<feature type="transmembrane region" description="Helical" evidence="8">
    <location>
        <begin position="53"/>
        <end position="79"/>
    </location>
</feature>
<gene>
    <name evidence="10" type="ORF">NCTC12360_00989</name>
</gene>
<dbReference type="GO" id="GO:0030395">
    <property type="term" value="F:lactose binding"/>
    <property type="evidence" value="ECO:0007669"/>
    <property type="project" value="TreeGrafter"/>
</dbReference>
<feature type="transmembrane region" description="Helical" evidence="8">
    <location>
        <begin position="345"/>
        <end position="365"/>
    </location>
</feature>
<dbReference type="PANTHER" id="PTHR23522:SF10">
    <property type="entry name" value="3-PHENYLPROPIONIC ACID TRANSPORTER-RELATED"/>
    <property type="match status" value="1"/>
</dbReference>
<dbReference type="InterPro" id="IPR024989">
    <property type="entry name" value="MFS_assoc_dom"/>
</dbReference>
<keyword evidence="5 8" id="KW-0812">Transmembrane</keyword>
<feature type="transmembrane region" description="Helical" evidence="8">
    <location>
        <begin position="204"/>
        <end position="227"/>
    </location>
</feature>
<feature type="transmembrane region" description="Helical" evidence="8">
    <location>
        <begin position="117"/>
        <end position="137"/>
    </location>
</feature>
<evidence type="ECO:0000259" key="9">
    <source>
        <dbReference type="PROSITE" id="PS50850"/>
    </source>
</evidence>
<comment type="subcellular location">
    <subcellularLocation>
        <location evidence="1">Cell inner membrane</location>
        <topology evidence="1">Multi-pass membrane protein</topology>
    </subcellularLocation>
</comment>
<dbReference type="EMBL" id="UFYW01000001">
    <property type="protein sequence ID" value="STD82560.1"/>
    <property type="molecule type" value="Genomic_DNA"/>
</dbReference>
<dbReference type="InterPro" id="IPR036259">
    <property type="entry name" value="MFS_trans_sf"/>
</dbReference>
<evidence type="ECO:0000256" key="7">
    <source>
        <dbReference type="ARBA" id="ARBA00023136"/>
    </source>
</evidence>
<keyword evidence="3" id="KW-1003">Cell membrane</keyword>
<reference evidence="10 11" key="1">
    <citation type="submission" date="2018-06" db="EMBL/GenBank/DDBJ databases">
        <authorList>
            <consortium name="Pathogen Informatics"/>
            <person name="Doyle S."/>
        </authorList>
    </citation>
    <scope>NUCLEOTIDE SEQUENCE [LARGE SCALE GENOMIC DNA]</scope>
    <source>
        <strain evidence="10 11">NCTC12360</strain>
    </source>
</reference>
<dbReference type="PROSITE" id="PS50850">
    <property type="entry name" value="MFS"/>
    <property type="match status" value="1"/>
</dbReference>